<dbReference type="SMART" id="SM00998">
    <property type="entry name" value="ADSL_C"/>
    <property type="match status" value="1"/>
</dbReference>
<keyword evidence="3 13" id="KW-0456">Lyase</keyword>
<dbReference type="CDD" id="cd01597">
    <property type="entry name" value="pCLME"/>
    <property type="match status" value="1"/>
</dbReference>
<feature type="compositionally biased region" description="Polar residues" evidence="11">
    <location>
        <begin position="460"/>
        <end position="477"/>
    </location>
</feature>
<dbReference type="GO" id="GO:0004018">
    <property type="term" value="F:N6-(1,2-dicarboxyethyl)AMP AMP-lyase (fumarate-forming) activity"/>
    <property type="evidence" value="ECO:0007669"/>
    <property type="project" value="InterPro"/>
</dbReference>
<dbReference type="FunFam" id="1.20.200.10:FF:000014">
    <property type="entry name" value="3-carboxy-cis,cis-muconate cycloisomerase"/>
    <property type="match status" value="1"/>
</dbReference>
<reference evidence="13 14" key="1">
    <citation type="journal article" date="2015" name="Mol. Plant Microbe Interact.">
        <title>Comparative Genomic Analysis of Pseudomonas chlororaphis PCL1606 Reveals New Insight into Antifungal Compounds Involved in Biocontrol.</title>
        <authorList>
            <person name="Calderon C.E."/>
            <person name="Ramos C."/>
            <person name="de Vicente A."/>
            <person name="Cazorla F.M."/>
        </authorList>
    </citation>
    <scope>NUCLEOTIDE SEQUENCE [LARGE SCALE GENOMIC DNA]</scope>
    <source>
        <strain evidence="13 14">PCL1606</strain>
    </source>
</reference>
<dbReference type="UniPathway" id="UPA00075">
    <property type="reaction ID" value="UER00336"/>
</dbReference>
<dbReference type="EC" id="5.5.1.2" evidence="8"/>
<keyword evidence="1" id="KW-0058">Aromatic hydrocarbons catabolism</keyword>
<evidence type="ECO:0000256" key="7">
    <source>
        <dbReference type="ARBA" id="ARBA00060626"/>
    </source>
</evidence>
<dbReference type="KEGG" id="pcz:PCL1606_25310"/>
<dbReference type="PROSITE" id="PS00163">
    <property type="entry name" value="FUMARATE_LYASES"/>
    <property type="match status" value="1"/>
</dbReference>
<dbReference type="Gene3D" id="1.10.40.30">
    <property type="entry name" value="Fumarase/aspartase (C-terminal domain)"/>
    <property type="match status" value="1"/>
</dbReference>
<dbReference type="NCBIfam" id="TIGR00928">
    <property type="entry name" value="purB"/>
    <property type="match status" value="1"/>
</dbReference>
<dbReference type="GO" id="GO:0044208">
    <property type="term" value="P:'de novo' AMP biosynthetic process"/>
    <property type="evidence" value="ECO:0007669"/>
    <property type="project" value="UniProtKB-UniPathway"/>
</dbReference>
<evidence type="ECO:0000256" key="8">
    <source>
        <dbReference type="ARBA" id="ARBA00066791"/>
    </source>
</evidence>
<dbReference type="Proteomes" id="UP000032748">
    <property type="component" value="Chromosome"/>
</dbReference>
<dbReference type="PRINTS" id="PR00145">
    <property type="entry name" value="ARGSUCLYASE"/>
</dbReference>
<dbReference type="NCBIfam" id="NF006500">
    <property type="entry name" value="PRK08937.2-4"/>
    <property type="match status" value="1"/>
</dbReference>
<dbReference type="InterPro" id="IPR022761">
    <property type="entry name" value="Fumarate_lyase_N"/>
</dbReference>
<keyword evidence="2" id="KW-0413">Isomerase</keyword>
<evidence type="ECO:0000313" key="14">
    <source>
        <dbReference type="Proteomes" id="UP000032748"/>
    </source>
</evidence>
<evidence type="ECO:0000256" key="9">
    <source>
        <dbReference type="ARBA" id="ARBA00069338"/>
    </source>
</evidence>
<dbReference type="RefSeq" id="WP_045882546.1">
    <property type="nucleotide sequence ID" value="NZ_CP011110.1"/>
</dbReference>
<comment type="similarity">
    <text evidence="4">Belongs to the class-II fumarase/aspartase family.</text>
</comment>
<evidence type="ECO:0000256" key="11">
    <source>
        <dbReference type="SAM" id="MobiDB-lite"/>
    </source>
</evidence>
<dbReference type="GO" id="GO:0006189">
    <property type="term" value="P:'de novo' IMP biosynthetic process"/>
    <property type="evidence" value="ECO:0007669"/>
    <property type="project" value="UniProtKB-UniPathway"/>
</dbReference>
<dbReference type="PANTHER" id="PTHR43172">
    <property type="entry name" value="ADENYLOSUCCINATE LYASE"/>
    <property type="match status" value="1"/>
</dbReference>
<evidence type="ECO:0000256" key="1">
    <source>
        <dbReference type="ARBA" id="ARBA00022797"/>
    </source>
</evidence>
<gene>
    <name evidence="13" type="ORF">PCL1606_25310</name>
</gene>
<comment type="function">
    <text evidence="6">Catalyzes an anti cycloisomerization.</text>
</comment>
<dbReference type="GO" id="GO:0070626">
    <property type="term" value="F:(S)-2-(5-amino-1-(5-phospho-D-ribosyl)imidazole-4-carboxamido) succinate lyase (fumarate-forming) activity"/>
    <property type="evidence" value="ECO:0007669"/>
    <property type="project" value="TreeGrafter"/>
</dbReference>
<sequence length="477" mass="52319">MSSHITESRIHGGAYSSPEFAAIFSDSQQVQKWLDVERALAATQAEMGIIPAEAAREIARVAQVERYDLQALGRDSMATGHLLVPLIRAMQKACAGGWGEYVHYGVTTQDILDTGLILQIREAWGQAVDRLQAIRRHLLALALRHKHTPMVARTHGQQALPTTFGYKVAVWVDELDRHLQRFDEARERVMVGNLTGAVGTLASFGAQGFELQQRTLARLGLGAPLTSWHSARDRVLEAAGLLLQVSLTLGRVENEIYHLQRSEIDEVREGSRPGQVGSSTMPHKQNPSTVDLISALSRLVRAQMVALTDAAFQLHERDGTTWRIEWAALPELFIYSGALLTRMEGLLAAGLEVREARMRSNLELLGGLILSERVMFALADRLGKQSAHELVHEAALTAQREATPLRDVLLGHERLRGCFTPQALDELLDPATYTGLAAEMVDRLAGDPLPGSARDGREGATSNQGNSTQSQCVMEGM</sequence>
<accession>A0A0D5XZ40</accession>
<evidence type="ECO:0000256" key="4">
    <source>
        <dbReference type="ARBA" id="ARBA00034772"/>
    </source>
</evidence>
<dbReference type="UniPathway" id="UPA00074">
    <property type="reaction ID" value="UER00132"/>
</dbReference>
<dbReference type="GO" id="GO:0047472">
    <property type="term" value="F:3-carboxy-cis,cis-muconate cycloisomerase activity"/>
    <property type="evidence" value="ECO:0007669"/>
    <property type="project" value="UniProtKB-EC"/>
</dbReference>
<dbReference type="EMBL" id="CP011110">
    <property type="protein sequence ID" value="AKA23984.1"/>
    <property type="molecule type" value="Genomic_DNA"/>
</dbReference>
<dbReference type="GO" id="GO:0005829">
    <property type="term" value="C:cytosol"/>
    <property type="evidence" value="ECO:0007669"/>
    <property type="project" value="TreeGrafter"/>
</dbReference>
<dbReference type="PANTHER" id="PTHR43172:SF1">
    <property type="entry name" value="ADENYLOSUCCINATE LYASE"/>
    <property type="match status" value="1"/>
</dbReference>
<dbReference type="SUPFAM" id="SSF48557">
    <property type="entry name" value="L-aspartase-like"/>
    <property type="match status" value="1"/>
</dbReference>
<comment type="catalytic activity">
    <reaction evidence="5">
        <text>2-(carboxymethyl)-5-oxo-2,5-dihydro-2-furoate = 3-carboxy-cis,cis-muconate + H(+)</text>
        <dbReference type="Rhea" id="RHEA:23656"/>
        <dbReference type="ChEBI" id="CHEBI:15378"/>
        <dbReference type="ChEBI" id="CHEBI:57496"/>
        <dbReference type="ChEBI" id="CHEBI:57979"/>
        <dbReference type="EC" id="5.5.1.2"/>
    </reaction>
</comment>
<dbReference type="Gene3D" id="1.20.200.10">
    <property type="entry name" value="Fumarase/aspartase (Central domain)"/>
    <property type="match status" value="1"/>
</dbReference>
<dbReference type="PRINTS" id="PR00149">
    <property type="entry name" value="FUMRATELYASE"/>
</dbReference>
<dbReference type="InterPro" id="IPR000362">
    <property type="entry name" value="Fumarate_lyase_fam"/>
</dbReference>
<evidence type="ECO:0000313" key="13">
    <source>
        <dbReference type="EMBL" id="AKA23984.1"/>
    </source>
</evidence>
<evidence type="ECO:0000256" key="10">
    <source>
        <dbReference type="ARBA" id="ARBA00079603"/>
    </source>
</evidence>
<dbReference type="InterPro" id="IPR004769">
    <property type="entry name" value="Pur_lyase"/>
</dbReference>
<evidence type="ECO:0000259" key="12">
    <source>
        <dbReference type="SMART" id="SM00998"/>
    </source>
</evidence>
<proteinExistence type="inferred from homology"/>
<feature type="compositionally biased region" description="Polar residues" evidence="11">
    <location>
        <begin position="276"/>
        <end position="287"/>
    </location>
</feature>
<feature type="region of interest" description="Disordered" evidence="11">
    <location>
        <begin position="445"/>
        <end position="477"/>
    </location>
</feature>
<dbReference type="Pfam" id="PF00206">
    <property type="entry name" value="Lyase_1"/>
    <property type="match status" value="1"/>
</dbReference>
<evidence type="ECO:0000256" key="5">
    <source>
        <dbReference type="ARBA" id="ARBA00052700"/>
    </source>
</evidence>
<feature type="region of interest" description="Disordered" evidence="11">
    <location>
        <begin position="268"/>
        <end position="287"/>
    </location>
</feature>
<evidence type="ECO:0000256" key="3">
    <source>
        <dbReference type="ARBA" id="ARBA00023239"/>
    </source>
</evidence>
<organism evidence="13 14">
    <name type="scientific">Pseudomonas chlororaphis</name>
    <dbReference type="NCBI Taxonomy" id="587753"/>
    <lineage>
        <taxon>Bacteria</taxon>
        <taxon>Pseudomonadati</taxon>
        <taxon>Pseudomonadota</taxon>
        <taxon>Gammaproteobacteria</taxon>
        <taxon>Pseudomonadales</taxon>
        <taxon>Pseudomonadaceae</taxon>
        <taxon>Pseudomonas</taxon>
    </lineage>
</organism>
<dbReference type="Pfam" id="PF10397">
    <property type="entry name" value="ADSL_C"/>
    <property type="match status" value="1"/>
</dbReference>
<dbReference type="InterPro" id="IPR019468">
    <property type="entry name" value="AdenyloSucc_lyase_C"/>
</dbReference>
<name>A0A0D5XZ40_9PSED</name>
<protein>
    <recommendedName>
        <fullName evidence="9">3-carboxy-cis,cis-muconate cycloisomerase</fullName>
        <ecNumber evidence="8">5.5.1.2</ecNumber>
    </recommendedName>
    <alternativeName>
        <fullName evidence="10">3-carboxymuconate lactonizing enzyme</fullName>
    </alternativeName>
</protein>
<comment type="pathway">
    <text evidence="7">Aromatic compound metabolism; beta-ketoadipate pathway; 5-oxo-4,5-dihydro-2-furylacetate from 3-carboxy-cis,cis-muconate: step 1/2.</text>
</comment>
<dbReference type="OrthoDB" id="9768878at2"/>
<dbReference type="InterPro" id="IPR008948">
    <property type="entry name" value="L-Aspartase-like"/>
</dbReference>
<dbReference type="PATRIC" id="fig|587753.10.peg.2526"/>
<dbReference type="AlphaFoldDB" id="A0A0D5XZ40"/>
<evidence type="ECO:0000256" key="6">
    <source>
        <dbReference type="ARBA" id="ARBA00056266"/>
    </source>
</evidence>
<feature type="domain" description="Adenylosuccinate lyase C-terminal" evidence="12">
    <location>
        <begin position="366"/>
        <end position="445"/>
    </location>
</feature>
<dbReference type="InterPro" id="IPR020557">
    <property type="entry name" value="Fumarate_lyase_CS"/>
</dbReference>
<evidence type="ECO:0000256" key="2">
    <source>
        <dbReference type="ARBA" id="ARBA00023235"/>
    </source>
</evidence>